<reference evidence="2" key="1">
    <citation type="submission" date="2014-05" db="EMBL/GenBank/DDBJ databases">
        <authorList>
            <person name="Chronopoulou M."/>
        </authorList>
    </citation>
    <scope>NUCLEOTIDE SEQUENCE</scope>
    <source>
        <tissue evidence="2">Whole organism</tissue>
    </source>
</reference>
<name>A0A0K2TV23_LEPSM</name>
<proteinExistence type="predicted"/>
<accession>A0A0K2TV23</accession>
<evidence type="ECO:0000313" key="2">
    <source>
        <dbReference type="EMBL" id="CDW29873.1"/>
    </source>
</evidence>
<keyword evidence="1" id="KW-0472">Membrane</keyword>
<dbReference type="AlphaFoldDB" id="A0A0K2TV23"/>
<organism evidence="2">
    <name type="scientific">Lepeophtheirus salmonis</name>
    <name type="common">Salmon louse</name>
    <name type="synonym">Caligus salmonis</name>
    <dbReference type="NCBI Taxonomy" id="72036"/>
    <lineage>
        <taxon>Eukaryota</taxon>
        <taxon>Metazoa</taxon>
        <taxon>Ecdysozoa</taxon>
        <taxon>Arthropoda</taxon>
        <taxon>Crustacea</taxon>
        <taxon>Multicrustacea</taxon>
        <taxon>Hexanauplia</taxon>
        <taxon>Copepoda</taxon>
        <taxon>Siphonostomatoida</taxon>
        <taxon>Caligidae</taxon>
        <taxon>Lepeophtheirus</taxon>
    </lineage>
</organism>
<evidence type="ECO:0000256" key="1">
    <source>
        <dbReference type="SAM" id="Phobius"/>
    </source>
</evidence>
<dbReference type="EMBL" id="HACA01012512">
    <property type="protein sequence ID" value="CDW29873.1"/>
    <property type="molecule type" value="Transcribed_RNA"/>
</dbReference>
<keyword evidence="1" id="KW-0812">Transmembrane</keyword>
<feature type="non-terminal residue" evidence="2">
    <location>
        <position position="41"/>
    </location>
</feature>
<feature type="transmembrane region" description="Helical" evidence="1">
    <location>
        <begin position="14"/>
        <end position="34"/>
    </location>
</feature>
<protein>
    <submittedName>
        <fullName evidence="2">Uncharacterized protein</fullName>
    </submittedName>
</protein>
<sequence length="41" mass="5086">MVEGEGEWVSLRRIMILIWFLLYFLLPFFLFIFCNRKPLSF</sequence>
<keyword evidence="1" id="KW-1133">Transmembrane helix</keyword>